<feature type="region of interest" description="Disordered" evidence="1">
    <location>
        <begin position="1"/>
        <end position="20"/>
    </location>
</feature>
<evidence type="ECO:0000256" key="1">
    <source>
        <dbReference type="SAM" id="MobiDB-lite"/>
    </source>
</evidence>
<sequence length="85" mass="8762">MRSTHDDRAYPPPSLLGLPRAQRLEAVGRDDVRAPVQQAGEVPAEVGVPGVRVHDVGPGAVPRHRQVDAERAQGGVGAGEPAGSG</sequence>
<dbReference type="Proteomes" id="UP001157017">
    <property type="component" value="Unassembled WGS sequence"/>
</dbReference>
<evidence type="ECO:0000313" key="3">
    <source>
        <dbReference type="Proteomes" id="UP001157017"/>
    </source>
</evidence>
<accession>A0ABQ6JCK8</accession>
<protein>
    <submittedName>
        <fullName evidence="2">Uncharacterized protein</fullName>
    </submittedName>
</protein>
<dbReference type="EMBL" id="BSUZ01000001">
    <property type="protein sequence ID" value="GMA84934.1"/>
    <property type="molecule type" value="Genomic_DNA"/>
</dbReference>
<name>A0ABQ6JCK8_9ACTN</name>
<keyword evidence="3" id="KW-1185">Reference proteome</keyword>
<evidence type="ECO:0000313" key="2">
    <source>
        <dbReference type="EMBL" id="GMA84934.1"/>
    </source>
</evidence>
<feature type="compositionally biased region" description="Gly residues" evidence="1">
    <location>
        <begin position="74"/>
        <end position="85"/>
    </location>
</feature>
<feature type="compositionally biased region" description="Low complexity" evidence="1">
    <location>
        <begin position="39"/>
        <end position="51"/>
    </location>
</feature>
<organism evidence="2 3">
    <name type="scientific">Angustibacter aerolatus</name>
    <dbReference type="NCBI Taxonomy" id="1162965"/>
    <lineage>
        <taxon>Bacteria</taxon>
        <taxon>Bacillati</taxon>
        <taxon>Actinomycetota</taxon>
        <taxon>Actinomycetes</taxon>
        <taxon>Kineosporiales</taxon>
        <taxon>Kineosporiaceae</taxon>
    </lineage>
</organism>
<proteinExistence type="predicted"/>
<reference evidence="3" key="1">
    <citation type="journal article" date="2019" name="Int. J. Syst. Evol. Microbiol.">
        <title>The Global Catalogue of Microorganisms (GCM) 10K type strain sequencing project: providing services to taxonomists for standard genome sequencing and annotation.</title>
        <authorList>
            <consortium name="The Broad Institute Genomics Platform"/>
            <consortium name="The Broad Institute Genome Sequencing Center for Infectious Disease"/>
            <person name="Wu L."/>
            <person name="Ma J."/>
        </authorList>
    </citation>
    <scope>NUCLEOTIDE SEQUENCE [LARGE SCALE GENOMIC DNA]</scope>
    <source>
        <strain evidence="3">NBRC 108730</strain>
    </source>
</reference>
<comment type="caution">
    <text evidence="2">The sequence shown here is derived from an EMBL/GenBank/DDBJ whole genome shotgun (WGS) entry which is preliminary data.</text>
</comment>
<gene>
    <name evidence="2" type="ORF">GCM10025868_01840</name>
</gene>
<feature type="region of interest" description="Disordered" evidence="1">
    <location>
        <begin position="39"/>
        <end position="85"/>
    </location>
</feature>